<dbReference type="Ensembl" id="ENSEBUT00000025212.1">
    <property type="protein sequence ID" value="ENSEBUP00000024636.1"/>
    <property type="gene ID" value="ENSEBUG00000015208.1"/>
</dbReference>
<dbReference type="AlphaFoldDB" id="A0A8C4R5H7"/>
<dbReference type="PRINTS" id="PR02089">
    <property type="entry name" value="HAUSAUGMINL3"/>
</dbReference>
<dbReference type="Proteomes" id="UP000694388">
    <property type="component" value="Unplaced"/>
</dbReference>
<keyword evidence="7" id="KW-0175">Coiled coil</keyword>
<dbReference type="GO" id="GO:0051225">
    <property type="term" value="P:spindle assembly"/>
    <property type="evidence" value="ECO:0007669"/>
    <property type="project" value="InterPro"/>
</dbReference>
<dbReference type="GeneTree" id="ENSGT00390000011904"/>
<keyword evidence="8" id="KW-0206">Cytoskeleton</keyword>
<evidence type="ECO:0000256" key="2">
    <source>
        <dbReference type="ARBA" id="ARBA00009645"/>
    </source>
</evidence>
<name>A0A8C4R5H7_EPTBU</name>
<dbReference type="PANTHER" id="PTHR19378:SF0">
    <property type="entry name" value="HAUS AUGMIN-LIKE COMPLEX SUBUNIT 3"/>
    <property type="match status" value="1"/>
</dbReference>
<dbReference type="InterPro" id="IPR026206">
    <property type="entry name" value="HAUS3"/>
</dbReference>
<evidence type="ECO:0000256" key="6">
    <source>
        <dbReference type="ARBA" id="ARBA00022776"/>
    </source>
</evidence>
<evidence type="ECO:0000256" key="3">
    <source>
        <dbReference type="ARBA" id="ARBA00022490"/>
    </source>
</evidence>
<protein>
    <recommendedName>
        <fullName evidence="10">HAUS augmin-like complex subunit 3 N-terminal domain-containing protein</fullName>
    </recommendedName>
</protein>
<comment type="subcellular location">
    <subcellularLocation>
        <location evidence="1">Cytoplasm</location>
        <location evidence="1">Cytoskeleton</location>
        <location evidence="1">Spindle</location>
    </subcellularLocation>
</comment>
<dbReference type="GO" id="GO:0005815">
    <property type="term" value="C:microtubule organizing center"/>
    <property type="evidence" value="ECO:0007669"/>
    <property type="project" value="TreeGrafter"/>
</dbReference>
<evidence type="ECO:0000256" key="8">
    <source>
        <dbReference type="ARBA" id="ARBA00023212"/>
    </source>
</evidence>
<evidence type="ECO:0000256" key="9">
    <source>
        <dbReference type="ARBA" id="ARBA00023306"/>
    </source>
</evidence>
<dbReference type="PANTHER" id="PTHR19378">
    <property type="entry name" value="GOLGIN- RELATED"/>
    <property type="match status" value="1"/>
</dbReference>
<organism evidence="11 12">
    <name type="scientific">Eptatretus burgeri</name>
    <name type="common">Inshore hagfish</name>
    <dbReference type="NCBI Taxonomy" id="7764"/>
    <lineage>
        <taxon>Eukaryota</taxon>
        <taxon>Metazoa</taxon>
        <taxon>Chordata</taxon>
        <taxon>Craniata</taxon>
        <taxon>Vertebrata</taxon>
        <taxon>Cyclostomata</taxon>
        <taxon>Myxini</taxon>
        <taxon>Myxiniformes</taxon>
        <taxon>Myxinidae</taxon>
        <taxon>Eptatretinae</taxon>
        <taxon>Eptatretus</taxon>
    </lineage>
</organism>
<dbReference type="GO" id="GO:0072686">
    <property type="term" value="C:mitotic spindle"/>
    <property type="evidence" value="ECO:0007669"/>
    <property type="project" value="TreeGrafter"/>
</dbReference>
<proteinExistence type="inferred from homology"/>
<keyword evidence="4" id="KW-0132">Cell division</keyword>
<dbReference type="GO" id="GO:0070652">
    <property type="term" value="C:HAUS complex"/>
    <property type="evidence" value="ECO:0007669"/>
    <property type="project" value="InterPro"/>
</dbReference>
<evidence type="ECO:0000256" key="5">
    <source>
        <dbReference type="ARBA" id="ARBA00022701"/>
    </source>
</evidence>
<accession>A0A8C4R5H7</accession>
<dbReference type="Pfam" id="PF14932">
    <property type="entry name" value="HAUS-augmin3"/>
    <property type="match status" value="1"/>
</dbReference>
<reference evidence="11" key="1">
    <citation type="submission" date="2025-08" db="UniProtKB">
        <authorList>
            <consortium name="Ensembl"/>
        </authorList>
    </citation>
    <scope>IDENTIFICATION</scope>
</reference>
<sequence>MNEGEQLVQMLRRIGYPEANCLRGSELDWMFNSPSVAAFLSWLCDNLGPQNVVSEKELREMENLLSSGKPLLECSVLEIAVQALSSSRLGVDDDQDADNDDVAEHELRDLEMEIRRLEHVKALHVHRRKILQDRTRSMSRRLSHLQHQEVIVTQQLKASRKALETENGKINMTLDDLVTHISDISKLYCHNRIQDADGSIGARPFLSGQDLTSYLAAEERLLGDLAVYVVKAEVKDDEPDELREHKEWRRQCVQLGTEFARIRWEQAINRSREKGLKAALAWAEKHPNRQGYRLNKRPLGDLCAHLGAVQKDLDLTKAEVYVLRESTLPLLFQDITPAVCAPVVCEELEGRLSRQVALSNHHDWLIRNLTDQSQRFDYLRTAFEEELKHHQQLVQIVKNVGDSLLVLKTLSAQLQMLFSSATCCDQDKNDLIGPRGSTMTR</sequence>
<evidence type="ECO:0000256" key="7">
    <source>
        <dbReference type="ARBA" id="ARBA00023054"/>
    </source>
</evidence>
<evidence type="ECO:0000256" key="4">
    <source>
        <dbReference type="ARBA" id="ARBA00022618"/>
    </source>
</evidence>
<keyword evidence="5" id="KW-0493">Microtubule</keyword>
<feature type="domain" description="HAUS augmin-like complex subunit 3 N-terminal" evidence="10">
    <location>
        <begin position="29"/>
        <end position="231"/>
    </location>
</feature>
<dbReference type="GO" id="GO:0031023">
    <property type="term" value="P:microtubule organizing center organization"/>
    <property type="evidence" value="ECO:0007669"/>
    <property type="project" value="TreeGrafter"/>
</dbReference>
<keyword evidence="9" id="KW-0131">Cell cycle</keyword>
<dbReference type="OMA" id="CEINSSC"/>
<evidence type="ECO:0000313" key="12">
    <source>
        <dbReference type="Proteomes" id="UP000694388"/>
    </source>
</evidence>
<keyword evidence="3" id="KW-0963">Cytoplasm</keyword>
<comment type="similarity">
    <text evidence="2">Belongs to the HAUS3 family.</text>
</comment>
<keyword evidence="6" id="KW-0498">Mitosis</keyword>
<evidence type="ECO:0000313" key="11">
    <source>
        <dbReference type="Ensembl" id="ENSEBUP00000024636.1"/>
    </source>
</evidence>
<evidence type="ECO:0000256" key="1">
    <source>
        <dbReference type="ARBA" id="ARBA00004186"/>
    </source>
</evidence>
<dbReference type="GO" id="GO:0005874">
    <property type="term" value="C:microtubule"/>
    <property type="evidence" value="ECO:0007669"/>
    <property type="project" value="UniProtKB-KW"/>
</dbReference>
<reference evidence="11" key="2">
    <citation type="submission" date="2025-09" db="UniProtKB">
        <authorList>
            <consortium name="Ensembl"/>
        </authorList>
    </citation>
    <scope>IDENTIFICATION</scope>
</reference>
<dbReference type="InterPro" id="IPR032733">
    <property type="entry name" value="HAUS3_N"/>
</dbReference>
<keyword evidence="12" id="KW-1185">Reference proteome</keyword>
<evidence type="ECO:0000259" key="10">
    <source>
        <dbReference type="Pfam" id="PF14932"/>
    </source>
</evidence>
<dbReference type="GO" id="GO:0051301">
    <property type="term" value="P:cell division"/>
    <property type="evidence" value="ECO:0007669"/>
    <property type="project" value="UniProtKB-KW"/>
</dbReference>